<name>E0UFK8_GLOV7</name>
<keyword evidence="9" id="KW-0378">Hydrolase</keyword>
<comment type="similarity">
    <text evidence="1">Belongs to the N(4)/N(6)-methyltransferase family.</text>
</comment>
<evidence type="ECO:0000259" key="8">
    <source>
        <dbReference type="Pfam" id="PF22837"/>
    </source>
</evidence>
<keyword evidence="9" id="KW-0255">Endonuclease</keyword>
<evidence type="ECO:0000256" key="4">
    <source>
        <dbReference type="ARBA" id="ARBA00022679"/>
    </source>
</evidence>
<comment type="catalytic activity">
    <reaction evidence="6">
        <text>a 2'-deoxyadenosine in DNA + S-adenosyl-L-methionine = an N(6)-methyl-2'-deoxyadenosine in DNA + S-adenosyl-L-homocysteine + H(+)</text>
        <dbReference type="Rhea" id="RHEA:15197"/>
        <dbReference type="Rhea" id="RHEA-COMP:12418"/>
        <dbReference type="Rhea" id="RHEA-COMP:12419"/>
        <dbReference type="ChEBI" id="CHEBI:15378"/>
        <dbReference type="ChEBI" id="CHEBI:57856"/>
        <dbReference type="ChEBI" id="CHEBI:59789"/>
        <dbReference type="ChEBI" id="CHEBI:90615"/>
        <dbReference type="ChEBI" id="CHEBI:90616"/>
        <dbReference type="EC" id="2.1.1.72"/>
    </reaction>
</comment>
<dbReference type="GO" id="GO:0009007">
    <property type="term" value="F:site-specific DNA-methyltransferase (adenine-specific) activity"/>
    <property type="evidence" value="ECO:0007669"/>
    <property type="project" value="UniProtKB-EC"/>
</dbReference>
<dbReference type="AlphaFoldDB" id="E0UFK8"/>
<dbReference type="Pfam" id="PF07669">
    <property type="entry name" value="Eco57I"/>
    <property type="match status" value="1"/>
</dbReference>
<feature type="domain" description="Type II methyltransferase M.TaqI-like" evidence="7">
    <location>
        <begin position="80"/>
        <end position="209"/>
    </location>
</feature>
<dbReference type="STRING" id="497965.Cyan7822_4808"/>
<dbReference type="Gene3D" id="3.40.50.150">
    <property type="entry name" value="Vaccinia Virus protein VP39"/>
    <property type="match status" value="1"/>
</dbReference>
<keyword evidence="4" id="KW-0808">Transferase</keyword>
<reference evidence="10" key="1">
    <citation type="journal article" date="2011" name="MBio">
        <title>Novel metabolic attributes of the genus Cyanothece, comprising a group of unicellular nitrogen-fixing Cyanobacteria.</title>
        <authorList>
            <person name="Bandyopadhyay A."/>
            <person name="Elvitigala T."/>
            <person name="Welsh E."/>
            <person name="Stockel J."/>
            <person name="Liberton M."/>
            <person name="Min H."/>
            <person name="Sherman L.A."/>
            <person name="Pakrasi H.B."/>
        </authorList>
    </citation>
    <scope>NUCLEOTIDE SEQUENCE [LARGE SCALE GENOMIC DNA]</scope>
    <source>
        <strain evidence="10">PCC 7822</strain>
    </source>
</reference>
<dbReference type="Proteomes" id="UP000008206">
    <property type="component" value="Chromosome"/>
</dbReference>
<dbReference type="REBASE" id="27812">
    <property type="entry name" value="M.Csp7822ORF4808P"/>
</dbReference>
<keyword evidence="10" id="KW-1185">Reference proteome</keyword>
<dbReference type="InterPro" id="IPR054520">
    <property type="entry name" value="M_Eco57I_C"/>
</dbReference>
<dbReference type="RefSeq" id="WP_013324742.1">
    <property type="nucleotide sequence ID" value="NC_014501.1"/>
</dbReference>
<evidence type="ECO:0000259" key="7">
    <source>
        <dbReference type="Pfam" id="PF07669"/>
    </source>
</evidence>
<keyword evidence="3" id="KW-0489">Methyltransferase</keyword>
<evidence type="ECO:0000256" key="1">
    <source>
        <dbReference type="ARBA" id="ARBA00006594"/>
    </source>
</evidence>
<dbReference type="eggNOG" id="COG0827">
    <property type="taxonomic scope" value="Bacteria"/>
</dbReference>
<dbReference type="GO" id="GO:0006304">
    <property type="term" value="P:DNA modification"/>
    <property type="evidence" value="ECO:0007669"/>
    <property type="project" value="InterPro"/>
</dbReference>
<dbReference type="EMBL" id="CP002198">
    <property type="protein sequence ID" value="ADN16702.1"/>
    <property type="molecule type" value="Genomic_DNA"/>
</dbReference>
<dbReference type="OrthoDB" id="9815272at2"/>
<dbReference type="KEGG" id="cyj:Cyan7822_4808"/>
<evidence type="ECO:0000256" key="5">
    <source>
        <dbReference type="ARBA" id="ARBA00022691"/>
    </source>
</evidence>
<evidence type="ECO:0000313" key="10">
    <source>
        <dbReference type="Proteomes" id="UP000008206"/>
    </source>
</evidence>
<gene>
    <name evidence="9" type="ordered locus">Cyan7822_4808</name>
</gene>
<dbReference type="InterPro" id="IPR029063">
    <property type="entry name" value="SAM-dependent_MTases_sf"/>
</dbReference>
<proteinExistence type="inferred from homology"/>
<evidence type="ECO:0000256" key="3">
    <source>
        <dbReference type="ARBA" id="ARBA00022603"/>
    </source>
</evidence>
<accession>E0UFK8</accession>
<evidence type="ECO:0000256" key="2">
    <source>
        <dbReference type="ARBA" id="ARBA00011900"/>
    </source>
</evidence>
<dbReference type="GO" id="GO:0003676">
    <property type="term" value="F:nucleic acid binding"/>
    <property type="evidence" value="ECO:0007669"/>
    <property type="project" value="InterPro"/>
</dbReference>
<dbReference type="HOGENOM" id="CLU_020255_0_0_3"/>
<dbReference type="InterPro" id="IPR011639">
    <property type="entry name" value="MethylTrfase_TaqI-like_dom"/>
</dbReference>
<sequence>MQNFPDKNFSENEYCKSVSLEHRKKYAQFFTPYPIAYFMAKWILGNPDCQTILDPAFGLGVFARAILDQTNTPIKISGFELDRWIFTEAKQLIEKDNISLYNQDYLFTDWDKKYDGIIGNPPYLKFHSYDNKNSLKEIENKLGITLSGLTNLYTLFLLKSLAQIKPNGRIAYIVPSEFLNSDYGKGIKEYLLKDGKLRYILILDFQETIFNDVVTTSSILLFANDGNAQSLEFIPVKSIAELEKLPTLLANYPQSLIGKKFSYSQIEPKKKWRLYYQTQQSLNFKNLVPFSQYGKVIRGIATGANEYFTFNAAKQKQYHISEQYLLPCITKANDVTSPFFTLEHLEELKAKNKNIFVLNATELEDEHLKKYIELGEINKIHKKYLTSHRNPWYSLEKRSPAPLWVSVFNRNGLRFIKNEAKIRNLTTFHGIYLNFLSANREDLLFAYLLTDVSKKIFQDNRREYGNGLEKFEPNDINTSLVINLDSIDSQEAITIIELLKAYRISVLSRESQPELLDELEEIFRKILTK</sequence>
<dbReference type="GO" id="GO:0032259">
    <property type="term" value="P:methylation"/>
    <property type="evidence" value="ECO:0007669"/>
    <property type="project" value="UniProtKB-KW"/>
</dbReference>
<protein>
    <recommendedName>
        <fullName evidence="2">site-specific DNA-methyltransferase (adenine-specific)</fullName>
        <ecNumber evidence="2">2.1.1.72</ecNumber>
    </recommendedName>
</protein>
<dbReference type="GO" id="GO:0004519">
    <property type="term" value="F:endonuclease activity"/>
    <property type="evidence" value="ECO:0007669"/>
    <property type="project" value="UniProtKB-KW"/>
</dbReference>
<dbReference type="InterPro" id="IPR050953">
    <property type="entry name" value="N4_N6_ade-DNA_methylase"/>
</dbReference>
<dbReference type="PANTHER" id="PTHR33841:SF5">
    <property type="entry name" value="DNA METHYLASE (MODIFICATION METHYLASE) (METHYLTRANSFERASE)-RELATED"/>
    <property type="match status" value="1"/>
</dbReference>
<keyword evidence="9" id="KW-0540">Nuclease</keyword>
<dbReference type="PANTHER" id="PTHR33841">
    <property type="entry name" value="DNA METHYLTRANSFERASE YEEA-RELATED"/>
    <property type="match status" value="1"/>
</dbReference>
<dbReference type="SUPFAM" id="SSF53335">
    <property type="entry name" value="S-adenosyl-L-methionine-dependent methyltransferases"/>
    <property type="match status" value="1"/>
</dbReference>
<evidence type="ECO:0000313" key="9">
    <source>
        <dbReference type="EMBL" id="ADN16702.1"/>
    </source>
</evidence>
<organism evidence="9 10">
    <name type="scientific">Gloeothece verrucosa (strain PCC 7822)</name>
    <name type="common">Cyanothece sp. (strain PCC 7822)</name>
    <dbReference type="NCBI Taxonomy" id="497965"/>
    <lineage>
        <taxon>Bacteria</taxon>
        <taxon>Bacillati</taxon>
        <taxon>Cyanobacteriota</taxon>
        <taxon>Cyanophyceae</taxon>
        <taxon>Oscillatoriophycideae</taxon>
        <taxon>Chroococcales</taxon>
        <taxon>Aphanothecaceae</taxon>
        <taxon>Gloeothece</taxon>
        <taxon>Gloeothece verrucosa</taxon>
    </lineage>
</organism>
<feature type="domain" description="Type II methyltransferase M.Eco57I C-terminal" evidence="8">
    <location>
        <begin position="285"/>
        <end position="504"/>
    </location>
</feature>
<dbReference type="PROSITE" id="PS00092">
    <property type="entry name" value="N6_MTASE"/>
    <property type="match status" value="1"/>
</dbReference>
<keyword evidence="5" id="KW-0949">S-adenosyl-L-methionine</keyword>
<dbReference type="EC" id="2.1.1.72" evidence="2"/>
<dbReference type="InterPro" id="IPR002052">
    <property type="entry name" value="DNA_methylase_N6_adenine_CS"/>
</dbReference>
<dbReference type="Pfam" id="PF22837">
    <property type="entry name" value="M_Eco57I_C"/>
    <property type="match status" value="1"/>
</dbReference>
<dbReference type="PRINTS" id="PR00507">
    <property type="entry name" value="N12N6MTFRASE"/>
</dbReference>
<evidence type="ECO:0000256" key="6">
    <source>
        <dbReference type="ARBA" id="ARBA00047942"/>
    </source>
</evidence>